<keyword evidence="1" id="KW-0472">Membrane</keyword>
<organism evidence="2 3">
    <name type="scientific">Rubricoccus marinus</name>
    <dbReference type="NCBI Taxonomy" id="716817"/>
    <lineage>
        <taxon>Bacteria</taxon>
        <taxon>Pseudomonadati</taxon>
        <taxon>Rhodothermota</taxon>
        <taxon>Rhodothermia</taxon>
        <taxon>Rhodothermales</taxon>
        <taxon>Rubricoccaceae</taxon>
        <taxon>Rubricoccus</taxon>
    </lineage>
</organism>
<feature type="transmembrane region" description="Helical" evidence="1">
    <location>
        <begin position="42"/>
        <end position="66"/>
    </location>
</feature>
<dbReference type="AlphaFoldDB" id="A0A259TZ56"/>
<dbReference type="RefSeq" id="WP_094547766.1">
    <property type="nucleotide sequence ID" value="NZ_MQWB01000001.1"/>
</dbReference>
<sequence length="131" mass="13342">MARSPLSALAAFSVPVHLNIFGWGMAAAVGYALAPEAFASPVVGIGMVLFGFLFGVVAVTLLIIRVGAEEQARQVKQMSWGAISLALLGAVLLQAVAIRTTGTLALGAAVAALAVGVLVGLLSVRSLRRDT</sequence>
<reference evidence="2 3" key="1">
    <citation type="submission" date="2016-11" db="EMBL/GenBank/DDBJ databases">
        <title>Study of marine rhodopsin-containing bacteria.</title>
        <authorList>
            <person name="Yoshizawa S."/>
            <person name="Kumagai Y."/>
            <person name="Kogure K."/>
        </authorList>
    </citation>
    <scope>NUCLEOTIDE SEQUENCE [LARGE SCALE GENOMIC DNA]</scope>
    <source>
        <strain evidence="2 3">SG-29</strain>
    </source>
</reference>
<keyword evidence="1" id="KW-1133">Transmembrane helix</keyword>
<comment type="caution">
    <text evidence="2">The sequence shown here is derived from an EMBL/GenBank/DDBJ whole genome shotgun (WGS) entry which is preliminary data.</text>
</comment>
<dbReference type="InParanoid" id="A0A259TZ56"/>
<feature type="transmembrane region" description="Helical" evidence="1">
    <location>
        <begin position="104"/>
        <end position="124"/>
    </location>
</feature>
<evidence type="ECO:0000313" key="2">
    <source>
        <dbReference type="EMBL" id="OZC02966.1"/>
    </source>
</evidence>
<accession>A0A259TZ56</accession>
<proteinExistence type="predicted"/>
<keyword evidence="1" id="KW-0812">Transmembrane</keyword>
<protein>
    <submittedName>
        <fullName evidence="2">Uncharacterized protein</fullName>
    </submittedName>
</protein>
<dbReference type="Proteomes" id="UP000216446">
    <property type="component" value="Unassembled WGS sequence"/>
</dbReference>
<gene>
    <name evidence="2" type="ORF">BSZ36_08275</name>
</gene>
<name>A0A259TZ56_9BACT</name>
<evidence type="ECO:0000313" key="3">
    <source>
        <dbReference type="Proteomes" id="UP000216446"/>
    </source>
</evidence>
<keyword evidence="3" id="KW-1185">Reference proteome</keyword>
<dbReference type="EMBL" id="MQWB01000001">
    <property type="protein sequence ID" value="OZC02966.1"/>
    <property type="molecule type" value="Genomic_DNA"/>
</dbReference>
<feature type="transmembrane region" description="Helical" evidence="1">
    <location>
        <begin position="78"/>
        <end position="98"/>
    </location>
</feature>
<evidence type="ECO:0000256" key="1">
    <source>
        <dbReference type="SAM" id="Phobius"/>
    </source>
</evidence>